<dbReference type="Proteomes" id="UP000015453">
    <property type="component" value="Unassembled WGS sequence"/>
</dbReference>
<evidence type="ECO:0000256" key="7">
    <source>
        <dbReference type="SAM" id="MobiDB-lite"/>
    </source>
</evidence>
<dbReference type="InterPro" id="IPR044759">
    <property type="entry name" value="bZIP_RF2"/>
</dbReference>
<organism evidence="9 10">
    <name type="scientific">Genlisea aurea</name>
    <dbReference type="NCBI Taxonomy" id="192259"/>
    <lineage>
        <taxon>Eukaryota</taxon>
        <taxon>Viridiplantae</taxon>
        <taxon>Streptophyta</taxon>
        <taxon>Embryophyta</taxon>
        <taxon>Tracheophyta</taxon>
        <taxon>Spermatophyta</taxon>
        <taxon>Magnoliopsida</taxon>
        <taxon>eudicotyledons</taxon>
        <taxon>Gunneridae</taxon>
        <taxon>Pentapetalae</taxon>
        <taxon>asterids</taxon>
        <taxon>lamiids</taxon>
        <taxon>Lamiales</taxon>
        <taxon>Lentibulariaceae</taxon>
        <taxon>Genlisea</taxon>
    </lineage>
</organism>
<protein>
    <recommendedName>
        <fullName evidence="8">BZIP domain-containing protein</fullName>
    </recommendedName>
</protein>
<keyword evidence="6" id="KW-0175">Coiled coil</keyword>
<dbReference type="CDD" id="cd14703">
    <property type="entry name" value="bZIP_plant_RF2"/>
    <property type="match status" value="1"/>
</dbReference>
<evidence type="ECO:0000256" key="5">
    <source>
        <dbReference type="ARBA" id="ARBA00023242"/>
    </source>
</evidence>
<dbReference type="EMBL" id="AUSU01000360">
    <property type="protein sequence ID" value="EPS73656.1"/>
    <property type="molecule type" value="Genomic_DNA"/>
</dbReference>
<dbReference type="GO" id="GO:0003700">
    <property type="term" value="F:DNA-binding transcription factor activity"/>
    <property type="evidence" value="ECO:0007669"/>
    <property type="project" value="InterPro"/>
</dbReference>
<dbReference type="OrthoDB" id="1435597at2759"/>
<feature type="region of interest" description="Disordered" evidence="7">
    <location>
        <begin position="1"/>
        <end position="72"/>
    </location>
</feature>
<keyword evidence="4" id="KW-0804">Transcription</keyword>
<sequence>MSGVNGEVNGGSGQRLQSSFGASSSSLNTQNQLNVPQLQMPPVRDQIRRNSWSEKKSGFPPSHPPISPYSQIPASRSVDQQIGLPSFTASSHTRSLSQPPIFSVDALPPLIPCQYRDSNSTAPFQDVDISVEEIDRAAHFGTRKAHRRSNSDIPFGFSATMMQQQSLPPQGIPLRSPGAVDWTKFGRGNSEAQPAKLVKRESSLEKGGDSNGEVMGEMKSEGEVVDDLFSAYMNLDSFDALNSSGTDDKLGTDTREDLDSRASGTKTNDNSDNEATSSVNESGNSVMPMNRHHRSMSMDSFMGNVNLGDESLNMPPSPGILQHVPFSCANSLKANGSSDFCNGEFTGAELKKIMANEKLVEIACNDPKRAKRILANRQSAARSKERKMRYIAELELKVQTLQTEATTLSAQFTLLQRDSAGLTNQNNELKFRLQAMEQQAQLRDSLNEALTSEVQRLKLATAGDSTKFQQLSIEPQMYQQQQQYHMHHHQQ</sequence>
<keyword evidence="3" id="KW-0238">DNA-binding</keyword>
<feature type="region of interest" description="Disordered" evidence="7">
    <location>
        <begin position="186"/>
        <end position="215"/>
    </location>
</feature>
<evidence type="ECO:0000313" key="10">
    <source>
        <dbReference type="Proteomes" id="UP000015453"/>
    </source>
</evidence>
<dbReference type="PANTHER" id="PTHR13690:SF80">
    <property type="entry name" value="BZIP TRANSCRIPTION FACTOR FAMILY PROTEIN-RELATED"/>
    <property type="match status" value="1"/>
</dbReference>
<evidence type="ECO:0000313" key="9">
    <source>
        <dbReference type="EMBL" id="EPS73656.1"/>
    </source>
</evidence>
<dbReference type="GO" id="GO:0003677">
    <property type="term" value="F:DNA binding"/>
    <property type="evidence" value="ECO:0007669"/>
    <property type="project" value="UniProtKB-KW"/>
</dbReference>
<keyword evidence="5" id="KW-0539">Nucleus</keyword>
<feature type="compositionally biased region" description="Basic and acidic residues" evidence="7">
    <location>
        <begin position="45"/>
        <end position="57"/>
    </location>
</feature>
<feature type="compositionally biased region" description="Basic and acidic residues" evidence="7">
    <location>
        <begin position="198"/>
        <end position="208"/>
    </location>
</feature>
<dbReference type="PANTHER" id="PTHR13690">
    <property type="entry name" value="TRANSCRIPTION FACTOR POSF21-RELATED"/>
    <property type="match status" value="1"/>
</dbReference>
<feature type="region of interest" description="Disordered" evidence="7">
    <location>
        <begin position="240"/>
        <end position="287"/>
    </location>
</feature>
<keyword evidence="10" id="KW-1185">Reference proteome</keyword>
<evidence type="ECO:0000256" key="2">
    <source>
        <dbReference type="ARBA" id="ARBA00023015"/>
    </source>
</evidence>
<dbReference type="FunFam" id="1.20.5.170:FF:000009">
    <property type="entry name" value="probable transcription factor PosF21"/>
    <property type="match status" value="1"/>
</dbReference>
<keyword evidence="2" id="KW-0805">Transcription regulation</keyword>
<feature type="compositionally biased region" description="Basic and acidic residues" evidence="7">
    <location>
        <begin position="246"/>
        <end position="260"/>
    </location>
</feature>
<comment type="caution">
    <text evidence="9">The sequence shown here is derived from an EMBL/GenBank/DDBJ whole genome shotgun (WGS) entry which is preliminary data.</text>
</comment>
<feature type="domain" description="BZIP" evidence="8">
    <location>
        <begin position="366"/>
        <end position="429"/>
    </location>
</feature>
<proteinExistence type="predicted"/>
<name>S8D851_9LAMI</name>
<accession>S8D851</accession>
<evidence type="ECO:0000259" key="8">
    <source>
        <dbReference type="PROSITE" id="PS50217"/>
    </source>
</evidence>
<feature type="compositionally biased region" description="Polar residues" evidence="7">
    <location>
        <begin position="27"/>
        <end position="37"/>
    </location>
</feature>
<evidence type="ECO:0000256" key="6">
    <source>
        <dbReference type="SAM" id="Coils"/>
    </source>
</evidence>
<dbReference type="Gene3D" id="1.20.5.170">
    <property type="match status" value="1"/>
</dbReference>
<gene>
    <name evidence="9" type="ORF">M569_01101</name>
</gene>
<dbReference type="AlphaFoldDB" id="S8D851"/>
<feature type="coiled-coil region" evidence="6">
    <location>
        <begin position="384"/>
        <end position="439"/>
    </location>
</feature>
<evidence type="ECO:0000256" key="3">
    <source>
        <dbReference type="ARBA" id="ARBA00023125"/>
    </source>
</evidence>
<dbReference type="InterPro" id="IPR046347">
    <property type="entry name" value="bZIP_sf"/>
</dbReference>
<dbReference type="PROSITE" id="PS50217">
    <property type="entry name" value="BZIP"/>
    <property type="match status" value="1"/>
</dbReference>
<comment type="subcellular location">
    <subcellularLocation>
        <location evidence="1">Nucleus</location>
    </subcellularLocation>
</comment>
<dbReference type="SUPFAM" id="SSF57959">
    <property type="entry name" value="Leucine zipper domain"/>
    <property type="match status" value="1"/>
</dbReference>
<evidence type="ECO:0000256" key="1">
    <source>
        <dbReference type="ARBA" id="ARBA00004123"/>
    </source>
</evidence>
<feature type="compositionally biased region" description="Polar residues" evidence="7">
    <location>
        <begin position="262"/>
        <end position="287"/>
    </location>
</feature>
<feature type="non-terminal residue" evidence="9">
    <location>
        <position position="491"/>
    </location>
</feature>
<dbReference type="InterPro" id="IPR004827">
    <property type="entry name" value="bZIP"/>
</dbReference>
<dbReference type="GO" id="GO:0005634">
    <property type="term" value="C:nucleus"/>
    <property type="evidence" value="ECO:0007669"/>
    <property type="project" value="UniProtKB-SubCell"/>
</dbReference>
<evidence type="ECO:0000256" key="4">
    <source>
        <dbReference type="ARBA" id="ARBA00023163"/>
    </source>
</evidence>
<dbReference type="Pfam" id="PF00170">
    <property type="entry name" value="bZIP_1"/>
    <property type="match status" value="1"/>
</dbReference>
<dbReference type="SMART" id="SM00338">
    <property type="entry name" value="BRLZ"/>
    <property type="match status" value="1"/>
</dbReference>
<reference evidence="9 10" key="1">
    <citation type="journal article" date="2013" name="BMC Genomics">
        <title>The miniature genome of a carnivorous plant Genlisea aurea contains a low number of genes and short non-coding sequences.</title>
        <authorList>
            <person name="Leushkin E.V."/>
            <person name="Sutormin R.A."/>
            <person name="Nabieva E.R."/>
            <person name="Penin A.A."/>
            <person name="Kondrashov A.S."/>
            <person name="Logacheva M.D."/>
        </authorList>
    </citation>
    <scope>NUCLEOTIDE SEQUENCE [LARGE SCALE GENOMIC DNA]</scope>
</reference>